<dbReference type="Pfam" id="PF19278">
    <property type="entry name" value="Hydant_A_C"/>
    <property type="match status" value="1"/>
</dbReference>
<protein>
    <submittedName>
        <fullName evidence="4">Hydantoinase/oxoprolinase family protein</fullName>
    </submittedName>
</protein>
<dbReference type="GO" id="GO:0017168">
    <property type="term" value="F:5-oxoprolinase (ATP-hydrolyzing) activity"/>
    <property type="evidence" value="ECO:0007669"/>
    <property type="project" value="TreeGrafter"/>
</dbReference>
<reference evidence="4 5" key="1">
    <citation type="journal article" date="2019" name="Int. J. Syst. Evol. Microbiol.">
        <title>The Global Catalogue of Microorganisms (GCM) 10K type strain sequencing project: providing services to taxonomists for standard genome sequencing and annotation.</title>
        <authorList>
            <consortium name="The Broad Institute Genomics Platform"/>
            <consortium name="The Broad Institute Genome Sequencing Center for Infectious Disease"/>
            <person name="Wu L."/>
            <person name="Ma J."/>
        </authorList>
    </citation>
    <scope>NUCLEOTIDE SEQUENCE [LARGE SCALE GENOMIC DNA]</scope>
    <source>
        <strain evidence="4 5">JCM 17504</strain>
    </source>
</reference>
<dbReference type="InterPro" id="IPR002821">
    <property type="entry name" value="Hydantoinase_A"/>
</dbReference>
<sequence>MGYLCNVDTGGTHTDTVVIDENGHVTEAKAPSTPDDFARGFFDSLEVAAKKKELSLQDLLAKSELVSHGTTVGTNAIIEGEGTNAALVTTRGAEDVIFIMRAATGRSKGLPVEDVLQFQKSNKPDPIIPKKRVYGINERIDCMGDVVVEFNEEQAREVTSQLAQQDVDAVAINFLWSFLNDGHERRMESIIREELDNDVFVTRASDLIPKWGEYERTTAAAINAFVGPTSASYIQRIDDRLSENGYDGTLLVMQSGGGVVSAEDAVREPIRTINSGPVGGMIGCRFLAEQLGHRNVIAGDIGGTSFDIGLLIDGEPLTKPTNVINQYEYMMRTIDTESIGSGGGSIAFVDNEGDRLRVGPQSTGATPGPACYDQGGNEPTVTDADLLLGFLDEDDFLGGRMTLDRDRSVTVIESIADELRMDTIETASGIIEVMNAKMADMIRQRTVNEGYDPREFVLYAYGGAGPLHVPGLAPQLDINTVVVPGGSTASVWSAVGVSSSDVLHRREVSNIMNAPFDSETITHQFNDLESAVIADLHDEGFTDDDIQTQRYADMRYQAQVHQLSIPLPNGTLTAEDMEAVIARFERTYEDRYGKGAGYSESGFELVTTRVDAYGETTKPAIHGKSGVDELEPWKTKEVYWPSNHAYFDTPRYRDADVGVGATIEGPAIVGMEHTTIGIPPESTCEVDSMSNYIINFGGK</sequence>
<evidence type="ECO:0000259" key="2">
    <source>
        <dbReference type="Pfam" id="PF05378"/>
    </source>
</evidence>
<dbReference type="Pfam" id="PF01968">
    <property type="entry name" value="Hydantoinase_A"/>
    <property type="match status" value="1"/>
</dbReference>
<dbReference type="GO" id="GO:0005829">
    <property type="term" value="C:cytosol"/>
    <property type="evidence" value="ECO:0007669"/>
    <property type="project" value="TreeGrafter"/>
</dbReference>
<gene>
    <name evidence="4" type="ORF">GCM10025751_53260</name>
</gene>
<accession>A0AAV3UQS4</accession>
<dbReference type="AlphaFoldDB" id="A0AAV3UQS4"/>
<dbReference type="InterPro" id="IPR008040">
    <property type="entry name" value="Hydant_A_N"/>
</dbReference>
<dbReference type="PANTHER" id="PTHR11365">
    <property type="entry name" value="5-OXOPROLINASE RELATED"/>
    <property type="match status" value="1"/>
</dbReference>
<dbReference type="InterPro" id="IPR045079">
    <property type="entry name" value="Oxoprolinase-like"/>
</dbReference>
<dbReference type="RefSeq" id="WP_227778766.1">
    <property type="nucleotide sequence ID" value="NZ_BAABKX010000030.1"/>
</dbReference>
<name>A0AAV3UQS4_9EURY</name>
<evidence type="ECO:0000313" key="5">
    <source>
        <dbReference type="Proteomes" id="UP001501729"/>
    </source>
</evidence>
<evidence type="ECO:0000259" key="3">
    <source>
        <dbReference type="Pfam" id="PF19278"/>
    </source>
</evidence>
<feature type="domain" description="Hydantoinase/oxoprolinase N-terminal" evidence="2">
    <location>
        <begin position="7"/>
        <end position="194"/>
    </location>
</feature>
<dbReference type="Proteomes" id="UP001501729">
    <property type="component" value="Unassembled WGS sequence"/>
</dbReference>
<dbReference type="GeneID" id="68617530"/>
<dbReference type="Pfam" id="PF05378">
    <property type="entry name" value="Hydant_A_N"/>
    <property type="match status" value="1"/>
</dbReference>
<keyword evidence="5" id="KW-1185">Reference proteome</keyword>
<organism evidence="4 5">
    <name type="scientific">Haladaptatus pallidirubidus</name>
    <dbReference type="NCBI Taxonomy" id="1008152"/>
    <lineage>
        <taxon>Archaea</taxon>
        <taxon>Methanobacteriati</taxon>
        <taxon>Methanobacteriota</taxon>
        <taxon>Stenosarchaea group</taxon>
        <taxon>Halobacteria</taxon>
        <taxon>Halobacteriales</taxon>
        <taxon>Haladaptataceae</taxon>
        <taxon>Haladaptatus</taxon>
    </lineage>
</organism>
<evidence type="ECO:0000313" key="4">
    <source>
        <dbReference type="EMBL" id="GAA5064111.1"/>
    </source>
</evidence>
<evidence type="ECO:0000259" key="1">
    <source>
        <dbReference type="Pfam" id="PF01968"/>
    </source>
</evidence>
<proteinExistence type="predicted"/>
<feature type="domain" description="Acetophenone carboxylase-like C-terminal" evidence="3">
    <location>
        <begin position="518"/>
        <end position="688"/>
    </location>
</feature>
<comment type="caution">
    <text evidence="4">The sequence shown here is derived from an EMBL/GenBank/DDBJ whole genome shotgun (WGS) entry which is preliminary data.</text>
</comment>
<feature type="domain" description="Hydantoinase A/oxoprolinase" evidence="1">
    <location>
        <begin position="216"/>
        <end position="505"/>
    </location>
</feature>
<dbReference type="InterPro" id="IPR049517">
    <property type="entry name" value="ACX-like_C"/>
</dbReference>
<dbReference type="GO" id="GO:0006749">
    <property type="term" value="P:glutathione metabolic process"/>
    <property type="evidence" value="ECO:0007669"/>
    <property type="project" value="TreeGrafter"/>
</dbReference>
<dbReference type="PANTHER" id="PTHR11365:SF23">
    <property type="entry name" value="HYPOTHETICAL 5-OXOPROLINASE (EUROFUNG)-RELATED"/>
    <property type="match status" value="1"/>
</dbReference>
<dbReference type="EMBL" id="BAABKX010000030">
    <property type="protein sequence ID" value="GAA5064111.1"/>
    <property type="molecule type" value="Genomic_DNA"/>
</dbReference>